<sequence>MSKNPTLLAKQFLFFAIFYYSPVWSDENPDLLLETDGGYNLHIHSRLQPLAINQIHSWLLELKDESGAVTAASISVVGGMPEHDHGLPTQPQVTEEVEPGSYLIEGIRFHMPGKWQMQFSIQVNGIVTNALLEFQL</sequence>
<organism evidence="2 3">
    <name type="scientific">OM182 bacterium MED-G28</name>
    <dbReference type="NCBI Taxonomy" id="1986256"/>
    <lineage>
        <taxon>Bacteria</taxon>
        <taxon>Pseudomonadati</taxon>
        <taxon>Pseudomonadota</taxon>
        <taxon>Gammaproteobacteria</taxon>
        <taxon>OMG group</taxon>
        <taxon>OM182 clade</taxon>
    </lineage>
</organism>
<reference evidence="2 3" key="1">
    <citation type="submission" date="2017-08" db="EMBL/GenBank/DDBJ databases">
        <title>Fine stratification of microbial communities through a metagenomic profile of the photic zone.</title>
        <authorList>
            <person name="Haro-Moreno J.M."/>
            <person name="Lopez-Perez M."/>
            <person name="De La Torre J."/>
            <person name="Picazo A."/>
            <person name="Camacho A."/>
            <person name="Rodriguez-Valera F."/>
        </authorList>
    </citation>
    <scope>NUCLEOTIDE SEQUENCE [LARGE SCALE GENOMIC DNA]</scope>
    <source>
        <strain evidence="2">MED-G28</strain>
    </source>
</reference>
<evidence type="ECO:0000313" key="3">
    <source>
        <dbReference type="Proteomes" id="UP000219329"/>
    </source>
</evidence>
<dbReference type="EMBL" id="NTJZ01000010">
    <property type="protein sequence ID" value="PDH33185.1"/>
    <property type="molecule type" value="Genomic_DNA"/>
</dbReference>
<accession>A0A2A5W9H7</accession>
<dbReference type="InterPro" id="IPR032693">
    <property type="entry name" value="YtkA-like_dom"/>
</dbReference>
<protein>
    <submittedName>
        <fullName evidence="2">Auxin-binding protein</fullName>
    </submittedName>
</protein>
<dbReference type="Proteomes" id="UP000219329">
    <property type="component" value="Unassembled WGS sequence"/>
</dbReference>
<evidence type="ECO:0000313" key="2">
    <source>
        <dbReference type="EMBL" id="PDH33185.1"/>
    </source>
</evidence>
<name>A0A2A5W9H7_9GAMM</name>
<dbReference type="AlphaFoldDB" id="A0A2A5W9H7"/>
<feature type="domain" description="YtkA-like" evidence="1">
    <location>
        <begin position="56"/>
        <end position="118"/>
    </location>
</feature>
<comment type="caution">
    <text evidence="2">The sequence shown here is derived from an EMBL/GenBank/DDBJ whole genome shotgun (WGS) entry which is preliminary data.</text>
</comment>
<evidence type="ECO:0000259" key="1">
    <source>
        <dbReference type="Pfam" id="PF13115"/>
    </source>
</evidence>
<dbReference type="Pfam" id="PF13115">
    <property type="entry name" value="YtkA"/>
    <property type="match status" value="1"/>
</dbReference>
<proteinExistence type="predicted"/>
<gene>
    <name evidence="2" type="ORF">CNF02_09555</name>
</gene>